<evidence type="ECO:0000256" key="6">
    <source>
        <dbReference type="ARBA" id="ARBA00022729"/>
    </source>
</evidence>
<evidence type="ECO:0000313" key="12">
    <source>
        <dbReference type="EMBL" id="OMO76605.1"/>
    </source>
</evidence>
<evidence type="ECO:0000256" key="2">
    <source>
        <dbReference type="ARBA" id="ARBA00009592"/>
    </source>
</evidence>
<evidence type="ECO:0000256" key="1">
    <source>
        <dbReference type="ARBA" id="ARBA00004251"/>
    </source>
</evidence>
<evidence type="ECO:0000256" key="5">
    <source>
        <dbReference type="ARBA" id="ARBA00022692"/>
    </source>
</evidence>
<keyword evidence="13" id="KW-1185">Reference proteome</keyword>
<reference evidence="13" key="1">
    <citation type="submission" date="2013-09" db="EMBL/GenBank/DDBJ databases">
        <title>Corchorus olitorius genome sequencing.</title>
        <authorList>
            <person name="Alam M."/>
            <person name="Haque M.S."/>
            <person name="Islam M.S."/>
            <person name="Emdad E.M."/>
            <person name="Islam M.M."/>
            <person name="Ahmed B."/>
            <person name="Halim A."/>
            <person name="Hossen Q.M.M."/>
            <person name="Hossain M.Z."/>
            <person name="Ahmed R."/>
            <person name="Khan M.M."/>
            <person name="Islam R."/>
            <person name="Rashid M.M."/>
            <person name="Khan S.A."/>
            <person name="Rahman M.S."/>
            <person name="Alam M."/>
            <person name="Yahiya A.S."/>
            <person name="Khan M.S."/>
            <person name="Azam M.S."/>
            <person name="Haque T."/>
            <person name="Lashkar M.Z.H."/>
            <person name="Akhand A.I."/>
            <person name="Morshed G."/>
            <person name="Roy S."/>
            <person name="Uddin K.S."/>
            <person name="Rabeya T."/>
            <person name="Hossain A.S."/>
            <person name="Chowdhury A."/>
            <person name="Snigdha A.R."/>
            <person name="Mortoza M.S."/>
            <person name="Matin S.A."/>
            <person name="Hoque S.M.E."/>
            <person name="Islam M.K."/>
            <person name="Roy D.K."/>
            <person name="Haider R."/>
            <person name="Moosa M.M."/>
            <person name="Elias S.M."/>
            <person name="Hasan A.M."/>
            <person name="Jahan S."/>
            <person name="Shafiuddin M."/>
            <person name="Mahmood N."/>
            <person name="Shommy N.S."/>
        </authorList>
    </citation>
    <scope>NUCLEOTIDE SEQUENCE [LARGE SCALE GENOMIC DNA]</scope>
    <source>
        <strain evidence="13">cv. O-4</strain>
    </source>
</reference>
<dbReference type="Proteomes" id="UP000187203">
    <property type="component" value="Unassembled WGS sequence"/>
</dbReference>
<sequence length="540" mass="60053">MLAKAKSLQTLYLSSNNLSGVITSDMLAKAQSLSFLDLSRNSLLSLSSRDHTDHVNYTFDGLNEVRLSSCNIMRFPSFLKTAKNLSLLDLSNNKIQGSISKWELEGWEALVELDLSRNSLTSIEQYPGQNILQSLDVSSNQLQGPLPSAPPPPSLQKLLMSNNNLTGEIPTSFCNLTSLGYLDLSTNNLGGTIPKCLAKQSWWHLDLQFNNFHGQIPAFDSGSLKSLALNDNQLEGLLPRSLVNCYSLALLDVANNKLNDTFPHWLGKLLGLQLLVLRSNRFHGSIEDAIAPSYFSSLEIIDLSQNMFTGTLPTDLLNFTAMRHPNDLCIWSCGGVEPYQSYVEVVIKRLQLKLKVGDYTTSFRLLDFSNNQFYGGIPKVLGELGSLLVLNLSHNHLNGSIPPILGHMAALESLDLSSNKLGGKIPPELTGLTFLEVLNLSHNNLIGPIPKGKQFDTFDKDSYIGNPGLWGYPLSKECHYIFKKYCDEDGDGDGDDDSGIIPFIWKVVAMGYIWMWNSVGVEHWLHNVHNWETMVDCWKD</sequence>
<dbReference type="PRINTS" id="PR00019">
    <property type="entry name" value="LEURICHRPT"/>
</dbReference>
<dbReference type="SUPFAM" id="SSF52058">
    <property type="entry name" value="L domain-like"/>
    <property type="match status" value="2"/>
</dbReference>
<dbReference type="EMBL" id="AWUE01019070">
    <property type="protein sequence ID" value="OMO76605.1"/>
    <property type="molecule type" value="Genomic_DNA"/>
</dbReference>
<name>A0A1R3I1Y8_9ROSI</name>
<keyword evidence="7" id="KW-0677">Repeat</keyword>
<keyword evidence="5" id="KW-0812">Transmembrane</keyword>
<comment type="subcellular location">
    <subcellularLocation>
        <location evidence="1">Cell membrane</location>
        <topology evidence="1">Single-pass type I membrane protein</topology>
    </subcellularLocation>
</comment>
<comment type="similarity">
    <text evidence="2">Belongs to the RLP family.</text>
</comment>
<evidence type="ECO:0000256" key="7">
    <source>
        <dbReference type="ARBA" id="ARBA00022737"/>
    </source>
</evidence>
<dbReference type="Pfam" id="PF12799">
    <property type="entry name" value="LRR_4"/>
    <property type="match status" value="1"/>
</dbReference>
<keyword evidence="3" id="KW-1003">Cell membrane</keyword>
<dbReference type="GO" id="GO:0005886">
    <property type="term" value="C:plasma membrane"/>
    <property type="evidence" value="ECO:0007669"/>
    <property type="project" value="UniProtKB-SubCell"/>
</dbReference>
<dbReference type="PANTHER" id="PTHR27004">
    <property type="entry name" value="RECEPTOR-LIKE PROTEIN 12 ISOFORM X1"/>
    <property type="match status" value="1"/>
</dbReference>
<dbReference type="InterPro" id="IPR001611">
    <property type="entry name" value="Leu-rich_rpt"/>
</dbReference>
<accession>A0A1R3I1Y8</accession>
<keyword evidence="11" id="KW-0325">Glycoprotein</keyword>
<protein>
    <submittedName>
        <fullName evidence="12">Uncharacterized protein</fullName>
    </submittedName>
</protein>
<dbReference type="AlphaFoldDB" id="A0A1R3I1Y8"/>
<dbReference type="Pfam" id="PF00560">
    <property type="entry name" value="LRR_1"/>
    <property type="match status" value="7"/>
</dbReference>
<dbReference type="FunFam" id="3.80.10.10:FF:000095">
    <property type="entry name" value="LRR receptor-like serine/threonine-protein kinase GSO1"/>
    <property type="match status" value="1"/>
</dbReference>
<keyword evidence="10" id="KW-0675">Receptor</keyword>
<evidence type="ECO:0000256" key="9">
    <source>
        <dbReference type="ARBA" id="ARBA00023136"/>
    </source>
</evidence>
<dbReference type="InterPro" id="IPR032675">
    <property type="entry name" value="LRR_dom_sf"/>
</dbReference>
<dbReference type="InterPro" id="IPR003591">
    <property type="entry name" value="Leu-rich_rpt_typical-subtyp"/>
</dbReference>
<dbReference type="InterPro" id="IPR025875">
    <property type="entry name" value="Leu-rich_rpt_4"/>
</dbReference>
<keyword evidence="4" id="KW-0433">Leucine-rich repeat</keyword>
<dbReference type="Pfam" id="PF13855">
    <property type="entry name" value="LRR_8"/>
    <property type="match status" value="1"/>
</dbReference>
<dbReference type="PANTHER" id="PTHR27004:SF208">
    <property type="entry name" value="LRR RECEPTOR-LIKE SERINE_THREONINE-PROTEIN KINASE GSO2"/>
    <property type="match status" value="1"/>
</dbReference>
<dbReference type="FunFam" id="3.80.10.10:FF:000111">
    <property type="entry name" value="LRR receptor-like serine/threonine-protein kinase ERECTA"/>
    <property type="match status" value="1"/>
</dbReference>
<dbReference type="Gene3D" id="3.80.10.10">
    <property type="entry name" value="Ribonuclease Inhibitor"/>
    <property type="match status" value="1"/>
</dbReference>
<dbReference type="STRING" id="93759.A0A1R3I1Y8"/>
<keyword evidence="8" id="KW-1133">Transmembrane helix</keyword>
<evidence type="ECO:0000256" key="11">
    <source>
        <dbReference type="ARBA" id="ARBA00023180"/>
    </source>
</evidence>
<keyword evidence="9" id="KW-0472">Membrane</keyword>
<dbReference type="SMART" id="SM00369">
    <property type="entry name" value="LRR_TYP"/>
    <property type="match status" value="6"/>
</dbReference>
<evidence type="ECO:0000256" key="8">
    <source>
        <dbReference type="ARBA" id="ARBA00022989"/>
    </source>
</evidence>
<evidence type="ECO:0000256" key="3">
    <source>
        <dbReference type="ARBA" id="ARBA00022475"/>
    </source>
</evidence>
<dbReference type="PROSITE" id="PS51450">
    <property type="entry name" value="LRR"/>
    <property type="match status" value="3"/>
</dbReference>
<proteinExistence type="inferred from homology"/>
<organism evidence="12 13">
    <name type="scientific">Corchorus olitorius</name>
    <dbReference type="NCBI Taxonomy" id="93759"/>
    <lineage>
        <taxon>Eukaryota</taxon>
        <taxon>Viridiplantae</taxon>
        <taxon>Streptophyta</taxon>
        <taxon>Embryophyta</taxon>
        <taxon>Tracheophyta</taxon>
        <taxon>Spermatophyta</taxon>
        <taxon>Magnoliopsida</taxon>
        <taxon>eudicotyledons</taxon>
        <taxon>Gunneridae</taxon>
        <taxon>Pentapetalae</taxon>
        <taxon>rosids</taxon>
        <taxon>malvids</taxon>
        <taxon>Malvales</taxon>
        <taxon>Malvaceae</taxon>
        <taxon>Grewioideae</taxon>
        <taxon>Apeibeae</taxon>
        <taxon>Corchorus</taxon>
    </lineage>
</organism>
<comment type="caution">
    <text evidence="12">The sequence shown here is derived from an EMBL/GenBank/DDBJ whole genome shotgun (WGS) entry which is preliminary data.</text>
</comment>
<evidence type="ECO:0000256" key="4">
    <source>
        <dbReference type="ARBA" id="ARBA00022614"/>
    </source>
</evidence>
<evidence type="ECO:0000313" key="13">
    <source>
        <dbReference type="Proteomes" id="UP000187203"/>
    </source>
</evidence>
<dbReference type="OrthoDB" id="442066at2759"/>
<gene>
    <name evidence="12" type="ORF">COLO4_25513</name>
</gene>
<evidence type="ECO:0000256" key="10">
    <source>
        <dbReference type="ARBA" id="ARBA00023170"/>
    </source>
</evidence>
<keyword evidence="6" id="KW-0732">Signal</keyword>